<evidence type="ECO:0000259" key="11">
    <source>
        <dbReference type="PROSITE" id="PS50941"/>
    </source>
</evidence>
<dbReference type="Proteomes" id="UP000774617">
    <property type="component" value="Unassembled WGS sequence"/>
</dbReference>
<proteinExistence type="predicted"/>
<keyword evidence="6" id="KW-0119">Carbohydrate metabolism</keyword>
<feature type="disulfide bond" evidence="8">
    <location>
        <begin position="417"/>
        <end position="431"/>
    </location>
</feature>
<feature type="signal peptide" evidence="10">
    <location>
        <begin position="1"/>
        <end position="18"/>
    </location>
</feature>
<evidence type="ECO:0000313" key="14">
    <source>
        <dbReference type="Proteomes" id="UP000774617"/>
    </source>
</evidence>
<sequence>MHFSSLLATSAVAAVVSAHGDGPEGVPKLFGRNAIADLKARNVFGGMPQVAHQHVERAEAPAKRQDVGGTDGQCGPGFGSCNAGYCCSAAGWCGTGTDYCAAPDCLFNYGPACDANKTPAGTNTSSVARPLLGSVAYGGAGIYDCVVNGQVALTYDDGPYIYTDGMLDVLKKYNAKATFFITGINNGKGEIDNAAYGWDTVIKRMHAEGHQIASHTWSHQDLSAITSAQRKDQMIKNEMALRNILGFFPTYMRPPYSSCTAESGCENDLKALGYHITYFDLDTDDYDNTTPDKIQNAKDNFSKALAGKAAASNDFLAIAHDIHQQTAQNLTEFMLQTLQSAGYTAVTVGECLGDDKANWYRSSSGSVFTSSAASSATSAPATTTSSAPTTTATKISTDAQCGGTTGQTCKGSTFGDCCSPAGWCGSTDAYCGAGCQSAFGTCSSTTGKVSSISTVSTKSPSSVSPSSSSKSATSPTGTVKVSTDGTCGGTTGFTCKGSTFGDCCSQAGWCGSTSDYCGTGCNAGFGTCGTSQVTSSQATTGAATGGSTLTSSTVKAPSSAPTSIATSPSAVKPSSSSTAPTATNPTPSSNVSAKGLCGTSNGGQTCAGSKFGSCCSMWGLCGSSVMSCAVRCQKKFSSGCYF</sequence>
<comment type="caution">
    <text evidence="8">Lacks conserved residue(s) required for the propagation of feature annotation.</text>
</comment>
<evidence type="ECO:0000256" key="2">
    <source>
        <dbReference type="ARBA" id="ARBA00022669"/>
    </source>
</evidence>
<dbReference type="CDD" id="cd10951">
    <property type="entry name" value="CE4_ClCDA_like"/>
    <property type="match status" value="1"/>
</dbReference>
<keyword evidence="8" id="KW-1015">Disulfide bond</keyword>
<dbReference type="PROSITE" id="PS51677">
    <property type="entry name" value="NODB"/>
    <property type="match status" value="1"/>
</dbReference>
<dbReference type="PROSITE" id="PS00026">
    <property type="entry name" value="CHIT_BIND_I_1"/>
    <property type="match status" value="1"/>
</dbReference>
<dbReference type="PANTHER" id="PTHR46471">
    <property type="entry name" value="CHITIN DEACETYLASE"/>
    <property type="match status" value="1"/>
</dbReference>
<evidence type="ECO:0000256" key="1">
    <source>
        <dbReference type="ARBA" id="ARBA00001941"/>
    </source>
</evidence>
<dbReference type="PROSITE" id="PS50941">
    <property type="entry name" value="CHIT_BIND_I_2"/>
    <property type="match status" value="4"/>
</dbReference>
<dbReference type="PANTHER" id="PTHR46471:SF8">
    <property type="entry name" value="CHITIN DEACETYLASE"/>
    <property type="match status" value="1"/>
</dbReference>
<feature type="chain" id="PRO_5046619347" evidence="10">
    <location>
        <begin position="19"/>
        <end position="642"/>
    </location>
</feature>
<evidence type="ECO:0000256" key="7">
    <source>
        <dbReference type="ARBA" id="ARBA00023285"/>
    </source>
</evidence>
<organism evidence="13 14">
    <name type="scientific">Macrophomina phaseolina</name>
    <dbReference type="NCBI Taxonomy" id="35725"/>
    <lineage>
        <taxon>Eukaryota</taxon>
        <taxon>Fungi</taxon>
        <taxon>Dikarya</taxon>
        <taxon>Ascomycota</taxon>
        <taxon>Pezizomycotina</taxon>
        <taxon>Dothideomycetes</taxon>
        <taxon>Dothideomycetes incertae sedis</taxon>
        <taxon>Botryosphaeriales</taxon>
        <taxon>Botryosphaeriaceae</taxon>
        <taxon>Macrophomina</taxon>
    </lineage>
</organism>
<feature type="domain" description="NodB homology" evidence="12">
    <location>
        <begin position="149"/>
        <end position="346"/>
    </location>
</feature>
<name>A0ABQ8FX06_9PEZI</name>
<evidence type="ECO:0000256" key="10">
    <source>
        <dbReference type="SAM" id="SignalP"/>
    </source>
</evidence>
<feature type="disulfide bond" evidence="8">
    <location>
        <begin position="81"/>
        <end position="93"/>
    </location>
</feature>
<dbReference type="CDD" id="cd11618">
    <property type="entry name" value="ChtBD1_1"/>
    <property type="match status" value="2"/>
</dbReference>
<dbReference type="CDD" id="cd00035">
    <property type="entry name" value="ChtBD1"/>
    <property type="match status" value="1"/>
</dbReference>
<dbReference type="InterPro" id="IPR018371">
    <property type="entry name" value="Chitin-binding_1_CS"/>
</dbReference>
<feature type="disulfide bond" evidence="8">
    <location>
        <begin position="86"/>
        <end position="100"/>
    </location>
</feature>
<feature type="domain" description="Chitin-binding type-1" evidence="11">
    <location>
        <begin position="398"/>
        <end position="444"/>
    </location>
</feature>
<evidence type="ECO:0000256" key="9">
    <source>
        <dbReference type="SAM" id="MobiDB-lite"/>
    </source>
</evidence>
<dbReference type="Pfam" id="PF01522">
    <property type="entry name" value="Polysacc_deac_1"/>
    <property type="match status" value="1"/>
</dbReference>
<keyword evidence="4 10" id="KW-0732">Signal</keyword>
<dbReference type="SUPFAM" id="SSF88713">
    <property type="entry name" value="Glycoside hydrolase/deacetylase"/>
    <property type="match status" value="1"/>
</dbReference>
<evidence type="ECO:0000313" key="13">
    <source>
        <dbReference type="EMBL" id="KAH7027096.1"/>
    </source>
</evidence>
<dbReference type="Gene3D" id="3.20.20.370">
    <property type="entry name" value="Glycoside hydrolase/deacetylase"/>
    <property type="match status" value="1"/>
</dbReference>
<comment type="cofactor">
    <cofactor evidence="1">
        <name>Co(2+)</name>
        <dbReference type="ChEBI" id="CHEBI:48828"/>
    </cofactor>
</comment>
<dbReference type="InterPro" id="IPR002509">
    <property type="entry name" value="NODB_dom"/>
</dbReference>
<keyword evidence="14" id="KW-1185">Reference proteome</keyword>
<dbReference type="EMBL" id="JAGTJR010000052">
    <property type="protein sequence ID" value="KAH7027096.1"/>
    <property type="molecule type" value="Genomic_DNA"/>
</dbReference>
<dbReference type="Gene3D" id="3.30.60.10">
    <property type="entry name" value="Endochitinase-like"/>
    <property type="match status" value="4"/>
</dbReference>
<evidence type="ECO:0000256" key="3">
    <source>
        <dbReference type="ARBA" id="ARBA00022723"/>
    </source>
</evidence>
<evidence type="ECO:0000256" key="6">
    <source>
        <dbReference type="ARBA" id="ARBA00023277"/>
    </source>
</evidence>
<feature type="region of interest" description="Disordered" evidence="9">
    <location>
        <begin position="539"/>
        <end position="591"/>
    </location>
</feature>
<dbReference type="InterPro" id="IPR036861">
    <property type="entry name" value="Endochitinase-like_sf"/>
</dbReference>
<keyword evidence="7" id="KW-0170">Cobalt</keyword>
<reference evidence="13 14" key="1">
    <citation type="journal article" date="2021" name="Nat. Commun.">
        <title>Genetic determinants of endophytism in the Arabidopsis root mycobiome.</title>
        <authorList>
            <person name="Mesny F."/>
            <person name="Miyauchi S."/>
            <person name="Thiergart T."/>
            <person name="Pickel B."/>
            <person name="Atanasova L."/>
            <person name="Karlsson M."/>
            <person name="Huettel B."/>
            <person name="Barry K.W."/>
            <person name="Haridas S."/>
            <person name="Chen C."/>
            <person name="Bauer D."/>
            <person name="Andreopoulos W."/>
            <person name="Pangilinan J."/>
            <person name="LaButti K."/>
            <person name="Riley R."/>
            <person name="Lipzen A."/>
            <person name="Clum A."/>
            <person name="Drula E."/>
            <person name="Henrissat B."/>
            <person name="Kohler A."/>
            <person name="Grigoriev I.V."/>
            <person name="Martin F.M."/>
            <person name="Hacquard S."/>
        </authorList>
    </citation>
    <scope>NUCLEOTIDE SEQUENCE [LARGE SCALE GENOMIC DNA]</scope>
    <source>
        <strain evidence="13 14">MPI-SDFR-AT-0080</strain>
    </source>
</reference>
<accession>A0ABQ8FX06</accession>
<feature type="domain" description="Chitin-binding type-1" evidence="11">
    <location>
        <begin position="594"/>
        <end position="642"/>
    </location>
</feature>
<dbReference type="SMART" id="SM00270">
    <property type="entry name" value="ChtBD1"/>
    <property type="match status" value="4"/>
</dbReference>
<keyword evidence="5" id="KW-0378">Hydrolase</keyword>
<feature type="region of interest" description="Disordered" evidence="9">
    <location>
        <begin position="452"/>
        <end position="480"/>
    </location>
</feature>
<keyword evidence="2 8" id="KW-0147">Chitin-binding</keyword>
<feature type="disulfide bond" evidence="8">
    <location>
        <begin position="503"/>
        <end position="517"/>
    </location>
</feature>
<gene>
    <name evidence="13" type="ORF">B0J12DRAFT_356986</name>
</gene>
<keyword evidence="3" id="KW-0479">Metal-binding</keyword>
<feature type="domain" description="Chitin-binding type-1" evidence="11">
    <location>
        <begin position="71"/>
        <end position="115"/>
    </location>
</feature>
<dbReference type="InterPro" id="IPR001002">
    <property type="entry name" value="Chitin-bd_1"/>
</dbReference>
<evidence type="ECO:0000256" key="8">
    <source>
        <dbReference type="PROSITE-ProRule" id="PRU00261"/>
    </source>
</evidence>
<dbReference type="InterPro" id="IPR011330">
    <property type="entry name" value="Glyco_hydro/deAcase_b/a-brl"/>
</dbReference>
<feature type="domain" description="Chitin-binding type-1" evidence="11">
    <location>
        <begin position="484"/>
        <end position="530"/>
    </location>
</feature>
<dbReference type="SUPFAM" id="SSF57016">
    <property type="entry name" value="Plant lectins/antimicrobial peptides"/>
    <property type="match status" value="4"/>
</dbReference>
<evidence type="ECO:0000256" key="5">
    <source>
        <dbReference type="ARBA" id="ARBA00022801"/>
    </source>
</evidence>
<feature type="disulfide bond" evidence="8">
    <location>
        <begin position="614"/>
        <end position="628"/>
    </location>
</feature>
<comment type="caution">
    <text evidence="13">The sequence shown here is derived from an EMBL/GenBank/DDBJ whole genome shotgun (WGS) entry which is preliminary data.</text>
</comment>
<protein>
    <submittedName>
        <fullName evidence="13">Chitin deacetylase</fullName>
    </submittedName>
</protein>
<evidence type="ECO:0000259" key="12">
    <source>
        <dbReference type="PROSITE" id="PS51677"/>
    </source>
</evidence>
<evidence type="ECO:0000256" key="4">
    <source>
        <dbReference type="ARBA" id="ARBA00022729"/>
    </source>
</evidence>